<name>A0A850XRR8_PIACA</name>
<dbReference type="EMBL" id="WAAB01021554">
    <property type="protein sequence ID" value="NWH80459.1"/>
    <property type="molecule type" value="Genomic_DNA"/>
</dbReference>
<dbReference type="GO" id="GO:0005769">
    <property type="term" value="C:early endosome"/>
    <property type="evidence" value="ECO:0007669"/>
    <property type="project" value="TreeGrafter"/>
</dbReference>
<evidence type="ECO:0000313" key="2">
    <source>
        <dbReference type="EMBL" id="NWH80459.1"/>
    </source>
</evidence>
<proteinExistence type="predicted"/>
<sequence>AEILIQPSGEVEEGARVTLTCLGAPGAAQEPLYTWYRNSKRLQESSDPTLRFPSIRGEDAGVFQCRVGSSNGSDTSASVPLRVLCKCFQRGFWASGEPRMPSP</sequence>
<evidence type="ECO:0000259" key="1">
    <source>
        <dbReference type="PROSITE" id="PS50835"/>
    </source>
</evidence>
<reference evidence="2" key="1">
    <citation type="submission" date="2019-09" db="EMBL/GenBank/DDBJ databases">
        <title>Bird 10,000 Genomes (B10K) Project - Family phase.</title>
        <authorList>
            <person name="Zhang G."/>
        </authorList>
    </citation>
    <scope>NUCLEOTIDE SEQUENCE</scope>
    <source>
        <strain evidence="2">B10K-DU-008-47</strain>
        <tissue evidence="2">Mixed tissue sample</tissue>
    </source>
</reference>
<protein>
    <submittedName>
        <fullName evidence="2">SN protein</fullName>
    </submittedName>
</protein>
<dbReference type="Gene3D" id="2.60.40.10">
    <property type="entry name" value="Immunoglobulins"/>
    <property type="match status" value="1"/>
</dbReference>
<dbReference type="SMART" id="SM00409">
    <property type="entry name" value="IG"/>
    <property type="match status" value="1"/>
</dbReference>
<keyword evidence="3" id="KW-1185">Reference proteome</keyword>
<dbReference type="PANTHER" id="PTHR47243">
    <property type="entry name" value="SIALOADHESIN"/>
    <property type="match status" value="1"/>
</dbReference>
<dbReference type="SMART" id="SM00408">
    <property type="entry name" value="IGc2"/>
    <property type="match status" value="1"/>
</dbReference>
<dbReference type="OrthoDB" id="10039395at2759"/>
<dbReference type="InterPro" id="IPR003598">
    <property type="entry name" value="Ig_sub2"/>
</dbReference>
<feature type="non-terminal residue" evidence="2">
    <location>
        <position position="1"/>
    </location>
</feature>
<dbReference type="GO" id="GO:0005886">
    <property type="term" value="C:plasma membrane"/>
    <property type="evidence" value="ECO:0007669"/>
    <property type="project" value="TreeGrafter"/>
</dbReference>
<comment type="caution">
    <text evidence="2">The sequence shown here is derived from an EMBL/GenBank/DDBJ whole genome shotgun (WGS) entry which is preliminary data.</text>
</comment>
<dbReference type="GO" id="GO:0046790">
    <property type="term" value="F:virion binding"/>
    <property type="evidence" value="ECO:0007669"/>
    <property type="project" value="TreeGrafter"/>
</dbReference>
<evidence type="ECO:0000313" key="3">
    <source>
        <dbReference type="Proteomes" id="UP000653271"/>
    </source>
</evidence>
<dbReference type="Proteomes" id="UP000653271">
    <property type="component" value="Unassembled WGS sequence"/>
</dbReference>
<dbReference type="Pfam" id="PF13895">
    <property type="entry name" value="Ig_2"/>
    <property type="match status" value="1"/>
</dbReference>
<gene>
    <name evidence="2" type="primary">Siglec1_1</name>
    <name evidence="2" type="ORF">PIACAY_R14792</name>
</gene>
<dbReference type="PROSITE" id="PS50835">
    <property type="entry name" value="IG_LIKE"/>
    <property type="match status" value="1"/>
</dbReference>
<dbReference type="InterPro" id="IPR036179">
    <property type="entry name" value="Ig-like_dom_sf"/>
</dbReference>
<organism evidence="2 3">
    <name type="scientific">Piaya cayana</name>
    <name type="common">Common squirrel cuckoo</name>
    <dbReference type="NCBI Taxonomy" id="33601"/>
    <lineage>
        <taxon>Eukaryota</taxon>
        <taxon>Metazoa</taxon>
        <taxon>Chordata</taxon>
        <taxon>Craniata</taxon>
        <taxon>Vertebrata</taxon>
        <taxon>Euteleostomi</taxon>
        <taxon>Archelosauria</taxon>
        <taxon>Archosauria</taxon>
        <taxon>Dinosauria</taxon>
        <taxon>Saurischia</taxon>
        <taxon>Theropoda</taxon>
        <taxon>Coelurosauria</taxon>
        <taxon>Aves</taxon>
        <taxon>Neognathae</taxon>
        <taxon>Neoaves</taxon>
        <taxon>Otidimorphae</taxon>
        <taxon>Cuculiformes</taxon>
        <taxon>Coccyzidae</taxon>
        <taxon>Piaya</taxon>
    </lineage>
</organism>
<dbReference type="InterPro" id="IPR003599">
    <property type="entry name" value="Ig_sub"/>
</dbReference>
<dbReference type="GO" id="GO:0005770">
    <property type="term" value="C:late endosome"/>
    <property type="evidence" value="ECO:0007669"/>
    <property type="project" value="TreeGrafter"/>
</dbReference>
<feature type="non-terminal residue" evidence="2">
    <location>
        <position position="103"/>
    </location>
</feature>
<dbReference type="SUPFAM" id="SSF48726">
    <property type="entry name" value="Immunoglobulin"/>
    <property type="match status" value="1"/>
</dbReference>
<dbReference type="GO" id="GO:0075512">
    <property type="term" value="P:clathrin-dependent endocytosis of virus by host cell"/>
    <property type="evidence" value="ECO:0007669"/>
    <property type="project" value="TreeGrafter"/>
</dbReference>
<dbReference type="PANTHER" id="PTHR47243:SF1">
    <property type="entry name" value="SIALOADHESIN"/>
    <property type="match status" value="1"/>
</dbReference>
<accession>A0A850XRR8</accession>
<dbReference type="AlphaFoldDB" id="A0A850XRR8"/>
<dbReference type="InterPro" id="IPR013783">
    <property type="entry name" value="Ig-like_fold"/>
</dbReference>
<feature type="domain" description="Ig-like" evidence="1">
    <location>
        <begin position="1"/>
        <end position="80"/>
    </location>
</feature>
<dbReference type="InterPro" id="IPR007110">
    <property type="entry name" value="Ig-like_dom"/>
</dbReference>